<dbReference type="STRING" id="293826.Amet_0421"/>
<keyword evidence="4" id="KW-1185">Reference proteome</keyword>
<sequence>MEITVINNSKFIKHVGEVTLNIGANEVEKKDWDKESKHPIVKDWLKDKVVEVKEGLIEDISEITPAGKAIEIVQTTFSQEKLQKWSEQEERKTVLEAIQKQLKEAIKSGE</sequence>
<dbReference type="KEGG" id="amt:Amet_0421"/>
<dbReference type="RefSeq" id="WP_011971557.1">
    <property type="nucleotide sequence ID" value="NC_009633.1"/>
</dbReference>
<dbReference type="HOGENOM" id="CLU_2165634_0_0_9"/>
<reference evidence="1" key="1">
    <citation type="submission" date="2007-06" db="EMBL/GenBank/DDBJ databases">
        <title>Complete sequence of Alkaliphilus metalliredigens QYMF.</title>
        <authorList>
            <consortium name="US DOE Joint Genome Institute"/>
            <person name="Copeland A."/>
            <person name="Lucas S."/>
            <person name="Lapidus A."/>
            <person name="Barry K."/>
            <person name="Detter J.C."/>
            <person name="Glavina del Rio T."/>
            <person name="Hammon N."/>
            <person name="Israni S."/>
            <person name="Dalin E."/>
            <person name="Tice H."/>
            <person name="Pitluck S."/>
            <person name="Chertkov O."/>
            <person name="Brettin T."/>
            <person name="Bruce D."/>
            <person name="Han C."/>
            <person name="Schmutz J."/>
            <person name="Larimer F."/>
            <person name="Land M."/>
            <person name="Hauser L."/>
            <person name="Kyrpides N."/>
            <person name="Mikhailova N."/>
            <person name="Ye Q."/>
            <person name="Zhou J."/>
            <person name="Fields M."/>
            <person name="Richardson P."/>
        </authorList>
    </citation>
    <scope>NUCLEOTIDE SEQUENCE</scope>
    <source>
        <strain evidence="1">QYMF</strain>
    </source>
</reference>
<dbReference type="KEGG" id="amt:Amet_4360"/>
<dbReference type="Proteomes" id="UP000001572">
    <property type="component" value="Chromosome"/>
</dbReference>
<dbReference type="KEGG" id="amt:Amet_1958"/>
<evidence type="ECO:0000313" key="1">
    <source>
        <dbReference type="EMBL" id="ABR46649.1"/>
    </source>
</evidence>
<dbReference type="EMBL" id="CP000724">
    <property type="protein sequence ID" value="ABR46649.1"/>
    <property type="molecule type" value="Genomic_DNA"/>
</dbReference>
<protein>
    <submittedName>
        <fullName evidence="1">Uncharacterized protein</fullName>
    </submittedName>
</protein>
<dbReference type="EMBL" id="CP000724">
    <property type="protein sequence ID" value="ABR48121.1"/>
    <property type="molecule type" value="Genomic_DNA"/>
</dbReference>
<evidence type="ECO:0000313" key="3">
    <source>
        <dbReference type="EMBL" id="ABR50434.1"/>
    </source>
</evidence>
<dbReference type="AlphaFoldDB" id="A6TKD1"/>
<evidence type="ECO:0000313" key="4">
    <source>
        <dbReference type="Proteomes" id="UP000001572"/>
    </source>
</evidence>
<reference evidence="4" key="2">
    <citation type="journal article" date="2016" name="Genome Announc.">
        <title>Complete genome sequence of Alkaliphilus metalliredigens strain QYMF, an alkaliphilic and metal-reducing bacterium isolated from borax-contaminated leachate ponds.</title>
        <authorList>
            <person name="Hwang C."/>
            <person name="Copeland A."/>
            <person name="Lucas S."/>
            <person name="Lapidus A."/>
            <person name="Barry K."/>
            <person name="Detter J.C."/>
            <person name="Glavina Del Rio T."/>
            <person name="Hammon N."/>
            <person name="Israni S."/>
            <person name="Dalin E."/>
            <person name="Tice H."/>
            <person name="Pitluck S."/>
            <person name="Chertkov O."/>
            <person name="Brettin T."/>
            <person name="Bruce D."/>
            <person name="Han C."/>
            <person name="Schmutz J."/>
            <person name="Larimer F."/>
            <person name="Land M.L."/>
            <person name="Hauser L."/>
            <person name="Kyrpides N."/>
            <person name="Mikhailova N."/>
            <person name="Ye Q."/>
            <person name="Zhou J."/>
            <person name="Richardson P."/>
            <person name="Fields M.W."/>
        </authorList>
    </citation>
    <scope>NUCLEOTIDE SEQUENCE [LARGE SCALE GENOMIC DNA]</scope>
    <source>
        <strain evidence="4">QYMF</strain>
    </source>
</reference>
<dbReference type="OrthoDB" id="2928951at2"/>
<name>A6TKD1_ALKMQ</name>
<dbReference type="EMBL" id="CP000724">
    <property type="protein sequence ID" value="ABR50434.1"/>
    <property type="molecule type" value="Genomic_DNA"/>
</dbReference>
<accession>A6TKD1</accession>
<evidence type="ECO:0000313" key="2">
    <source>
        <dbReference type="EMBL" id="ABR48121.1"/>
    </source>
</evidence>
<proteinExistence type="predicted"/>
<organism evidence="1 4">
    <name type="scientific">Alkaliphilus metalliredigens (strain QYMF)</name>
    <dbReference type="NCBI Taxonomy" id="293826"/>
    <lineage>
        <taxon>Bacteria</taxon>
        <taxon>Bacillati</taxon>
        <taxon>Bacillota</taxon>
        <taxon>Clostridia</taxon>
        <taxon>Peptostreptococcales</taxon>
        <taxon>Natronincolaceae</taxon>
        <taxon>Alkaliphilus</taxon>
    </lineage>
</organism>
<gene>
    <name evidence="1" type="ordered locus">Amet_0421</name>
    <name evidence="2" type="ordered locus">Amet_1958</name>
    <name evidence="3" type="ordered locus">Amet_4360</name>
</gene>
<dbReference type="eggNOG" id="ENOG50306IZ">
    <property type="taxonomic scope" value="Bacteria"/>
</dbReference>